<comment type="function">
    <text evidence="13">Endonuclease that resolves Holliday junction intermediates in genetic recombination. Cleaves mobile four-strand junctions by introducing symmetrical nicks in paired strands. Promotes annealing of linear ssDNA with homologous dsDNA. Required for DNA repair, homologous recombination and chromosome segregation.</text>
</comment>
<keyword evidence="4 13" id="KW-0479">Metal-binding</keyword>
<keyword evidence="5 13" id="KW-0255">Endonuclease</keyword>
<evidence type="ECO:0000313" key="15">
    <source>
        <dbReference type="EMBL" id="MBF4500806.1"/>
    </source>
</evidence>
<keyword evidence="10 13" id="KW-0234">DNA repair</keyword>
<evidence type="ECO:0000256" key="11">
    <source>
        <dbReference type="ARBA" id="ARBA00023447"/>
    </source>
</evidence>
<protein>
    <recommendedName>
        <fullName evidence="12 13">Holliday junction resolvase RecU</fullName>
        <ecNumber evidence="13 14">3.1.21.10</ecNumber>
    </recommendedName>
    <alternativeName>
        <fullName evidence="13">Recombination protein U homolog</fullName>
    </alternativeName>
</protein>
<dbReference type="EMBL" id="JADKPV010000001">
    <property type="protein sequence ID" value="MBF4500806.1"/>
    <property type="molecule type" value="Genomic_DNA"/>
</dbReference>
<dbReference type="GO" id="GO:0000287">
    <property type="term" value="F:magnesium ion binding"/>
    <property type="evidence" value="ECO:0007669"/>
    <property type="project" value="UniProtKB-UniRule"/>
</dbReference>
<keyword evidence="6 13" id="KW-0227">DNA damage</keyword>
<keyword evidence="9 13" id="KW-0233">DNA recombination</keyword>
<dbReference type="NCBIfam" id="NF002584">
    <property type="entry name" value="PRK02234.1-5"/>
    <property type="match status" value="1"/>
</dbReference>
<proteinExistence type="inferred from homology"/>
<comment type="similarity">
    <text evidence="11 13">Belongs to the RecU family.</text>
</comment>
<dbReference type="AlphaFoldDB" id="A0A8J7G5N9"/>
<evidence type="ECO:0000256" key="8">
    <source>
        <dbReference type="ARBA" id="ARBA00022842"/>
    </source>
</evidence>
<dbReference type="GO" id="GO:0003676">
    <property type="term" value="F:nucleic acid binding"/>
    <property type="evidence" value="ECO:0007669"/>
    <property type="project" value="InterPro"/>
</dbReference>
<evidence type="ECO:0000256" key="7">
    <source>
        <dbReference type="ARBA" id="ARBA00022801"/>
    </source>
</evidence>
<name>A0A8J7G5N9_9BACL</name>
<evidence type="ECO:0000256" key="5">
    <source>
        <dbReference type="ARBA" id="ARBA00022759"/>
    </source>
</evidence>
<dbReference type="InterPro" id="IPR011856">
    <property type="entry name" value="tRNA_endonuc-like_dom_sf"/>
</dbReference>
<dbReference type="GO" id="GO:0006310">
    <property type="term" value="P:DNA recombination"/>
    <property type="evidence" value="ECO:0007669"/>
    <property type="project" value="UniProtKB-UniRule"/>
</dbReference>
<accession>A0A8J7G5N9</accession>
<keyword evidence="3 13" id="KW-0540">Nuclease</keyword>
<evidence type="ECO:0000256" key="12">
    <source>
        <dbReference type="ARBA" id="ARBA00029523"/>
    </source>
</evidence>
<feature type="binding site" evidence="13">
    <location>
        <position position="84"/>
    </location>
    <ligand>
        <name>Mg(2+)</name>
        <dbReference type="ChEBI" id="CHEBI:18420"/>
    </ligand>
</feature>
<evidence type="ECO:0000256" key="9">
    <source>
        <dbReference type="ARBA" id="ARBA00023172"/>
    </source>
</evidence>
<comment type="cofactor">
    <cofactor evidence="13">
        <name>Mg(2+)</name>
        <dbReference type="ChEBI" id="CHEBI:18420"/>
    </cofactor>
    <text evidence="13">Binds 1 Mg(2+) ion per subunit.</text>
</comment>
<comment type="caution">
    <text evidence="15">The sequence shown here is derived from an EMBL/GenBank/DDBJ whole genome shotgun (WGS) entry which is preliminary data.</text>
</comment>
<dbReference type="InterPro" id="IPR004612">
    <property type="entry name" value="Resolv_RecU"/>
</dbReference>
<gene>
    <name evidence="13 15" type="primary">recU</name>
    <name evidence="15" type="ORF">IRY55_05455</name>
</gene>
<dbReference type="HAMAP" id="MF_00130">
    <property type="entry name" value="RecU"/>
    <property type="match status" value="1"/>
</dbReference>
<dbReference type="Pfam" id="PF03838">
    <property type="entry name" value="RecU"/>
    <property type="match status" value="1"/>
</dbReference>
<keyword evidence="8 13" id="KW-0460">Magnesium</keyword>
<dbReference type="GO" id="GO:0006281">
    <property type="term" value="P:DNA repair"/>
    <property type="evidence" value="ECO:0007669"/>
    <property type="project" value="UniProtKB-UniRule"/>
</dbReference>
<dbReference type="Gene3D" id="3.40.1350.10">
    <property type="match status" value="1"/>
</dbReference>
<evidence type="ECO:0000256" key="10">
    <source>
        <dbReference type="ARBA" id="ARBA00023204"/>
    </source>
</evidence>
<evidence type="ECO:0000256" key="13">
    <source>
        <dbReference type="HAMAP-Rule" id="MF_00130"/>
    </source>
</evidence>
<evidence type="ECO:0000256" key="2">
    <source>
        <dbReference type="ARBA" id="ARBA00022490"/>
    </source>
</evidence>
<evidence type="ECO:0000256" key="1">
    <source>
        <dbReference type="ARBA" id="ARBA00004496"/>
    </source>
</evidence>
<keyword evidence="16" id="KW-1185">Reference proteome</keyword>
<dbReference type="NCBIfam" id="TIGR00648">
    <property type="entry name" value="recU"/>
    <property type="match status" value="1"/>
</dbReference>
<evidence type="ECO:0000256" key="14">
    <source>
        <dbReference type="NCBIfam" id="TIGR00648"/>
    </source>
</evidence>
<dbReference type="EC" id="3.1.21.10" evidence="13 14"/>
<sequence length="202" mass="23846">MVIRYPNGRIYQKQQRAKTRIAEPSFANRGQTLEQQIEEANQYYLEKELAIIHKKPVPIQIVNVHYPARSAARITEAYFKTPSTTDFNGIWNGHHIDFEAKETKNKTSFPLANIHPHQVEHMGRVARQNGVVFFILKFATLSRYFLFFYEDFEPFWTRMLQGGRKSITLSEVENNSYELQASAYPELHYLPIIEQYMKQKER</sequence>
<dbReference type="GO" id="GO:0005737">
    <property type="term" value="C:cytoplasm"/>
    <property type="evidence" value="ECO:0007669"/>
    <property type="project" value="UniProtKB-SubCell"/>
</dbReference>
<dbReference type="Proteomes" id="UP000622653">
    <property type="component" value="Unassembled WGS sequence"/>
</dbReference>
<dbReference type="GO" id="GO:0008821">
    <property type="term" value="F:crossover junction DNA endonuclease activity"/>
    <property type="evidence" value="ECO:0007669"/>
    <property type="project" value="UniProtKB-EC"/>
</dbReference>
<reference evidence="15" key="1">
    <citation type="submission" date="2020-11" db="EMBL/GenBank/DDBJ databases">
        <title>Multidrug resistant novel bacterium Savagea serpentis sp. nov., isolated from the scats of a vine snake (Ahaetulla nasuta).</title>
        <authorList>
            <person name="Venkata Ramana V."/>
            <person name="Vikas Patil S."/>
            <person name="Yogita Lugani V."/>
        </authorList>
    </citation>
    <scope>NUCLEOTIDE SEQUENCE</scope>
    <source>
        <strain evidence="15">SN6</strain>
    </source>
</reference>
<keyword evidence="7 13" id="KW-0378">Hydrolase</keyword>
<feature type="binding site" evidence="13">
    <location>
        <position position="86"/>
    </location>
    <ligand>
        <name>Mg(2+)</name>
        <dbReference type="ChEBI" id="CHEBI:18420"/>
    </ligand>
</feature>
<feature type="site" description="Transition state stabilizer" evidence="13">
    <location>
        <position position="101"/>
    </location>
</feature>
<dbReference type="SUPFAM" id="SSF52980">
    <property type="entry name" value="Restriction endonuclease-like"/>
    <property type="match status" value="1"/>
</dbReference>
<evidence type="ECO:0000256" key="6">
    <source>
        <dbReference type="ARBA" id="ARBA00022763"/>
    </source>
</evidence>
<feature type="binding site" evidence="13">
    <location>
        <position position="99"/>
    </location>
    <ligand>
        <name>Mg(2+)</name>
        <dbReference type="ChEBI" id="CHEBI:18420"/>
    </ligand>
</feature>
<evidence type="ECO:0000256" key="4">
    <source>
        <dbReference type="ARBA" id="ARBA00022723"/>
    </source>
</evidence>
<evidence type="ECO:0000313" key="16">
    <source>
        <dbReference type="Proteomes" id="UP000622653"/>
    </source>
</evidence>
<dbReference type="CDD" id="cd22354">
    <property type="entry name" value="RecU-like"/>
    <property type="match status" value="1"/>
</dbReference>
<comment type="subcellular location">
    <subcellularLocation>
        <location evidence="1 13">Cytoplasm</location>
    </subcellularLocation>
</comment>
<evidence type="ECO:0000256" key="3">
    <source>
        <dbReference type="ARBA" id="ARBA00022722"/>
    </source>
</evidence>
<feature type="binding site" evidence="13">
    <location>
        <position position="118"/>
    </location>
    <ligand>
        <name>Mg(2+)</name>
        <dbReference type="ChEBI" id="CHEBI:18420"/>
    </ligand>
</feature>
<comment type="catalytic activity">
    <reaction evidence="13">
        <text>Endonucleolytic cleavage at a junction such as a reciprocal single-stranded crossover between two homologous DNA duplexes (Holliday junction).</text>
        <dbReference type="EC" id="3.1.21.10"/>
    </reaction>
</comment>
<organism evidence="15 16">
    <name type="scientific">Savagea serpentis</name>
    <dbReference type="NCBI Taxonomy" id="2785297"/>
    <lineage>
        <taxon>Bacteria</taxon>
        <taxon>Bacillati</taxon>
        <taxon>Bacillota</taxon>
        <taxon>Bacilli</taxon>
        <taxon>Bacillales</taxon>
        <taxon>Caryophanaceae</taxon>
        <taxon>Savagea</taxon>
    </lineage>
</organism>
<dbReference type="InterPro" id="IPR011335">
    <property type="entry name" value="Restrct_endonuc-II-like"/>
</dbReference>
<dbReference type="GO" id="GO:0007059">
    <property type="term" value="P:chromosome segregation"/>
    <property type="evidence" value="ECO:0007669"/>
    <property type="project" value="UniProtKB-UniRule"/>
</dbReference>
<keyword evidence="2 13" id="KW-0963">Cytoplasm</keyword>
<dbReference type="PIRSF" id="PIRSF037785">
    <property type="entry name" value="RecU"/>
    <property type="match status" value="1"/>
</dbReference>